<dbReference type="Proteomes" id="UP000289738">
    <property type="component" value="Chromosome B04"/>
</dbReference>
<evidence type="ECO:0000313" key="1">
    <source>
        <dbReference type="EMBL" id="RYR15346.1"/>
    </source>
</evidence>
<accession>A0A444ZMC8</accession>
<organism evidence="1 2">
    <name type="scientific">Arachis hypogaea</name>
    <name type="common">Peanut</name>
    <dbReference type="NCBI Taxonomy" id="3818"/>
    <lineage>
        <taxon>Eukaryota</taxon>
        <taxon>Viridiplantae</taxon>
        <taxon>Streptophyta</taxon>
        <taxon>Embryophyta</taxon>
        <taxon>Tracheophyta</taxon>
        <taxon>Spermatophyta</taxon>
        <taxon>Magnoliopsida</taxon>
        <taxon>eudicotyledons</taxon>
        <taxon>Gunneridae</taxon>
        <taxon>Pentapetalae</taxon>
        <taxon>rosids</taxon>
        <taxon>fabids</taxon>
        <taxon>Fabales</taxon>
        <taxon>Fabaceae</taxon>
        <taxon>Papilionoideae</taxon>
        <taxon>50 kb inversion clade</taxon>
        <taxon>dalbergioids sensu lato</taxon>
        <taxon>Dalbergieae</taxon>
        <taxon>Pterocarpus clade</taxon>
        <taxon>Arachis</taxon>
    </lineage>
</organism>
<protein>
    <submittedName>
        <fullName evidence="1">Uncharacterized protein</fullName>
    </submittedName>
</protein>
<name>A0A444ZMC8_ARAHY</name>
<dbReference type="EMBL" id="SDMP01000014">
    <property type="protein sequence ID" value="RYR15346.1"/>
    <property type="molecule type" value="Genomic_DNA"/>
</dbReference>
<sequence>MVARKFQVLHNYSNYDLEYDTDDGFEIYVDEDDILVATDSDLLAISDKLRLISIEDEPQPQPSTDLSL</sequence>
<gene>
    <name evidence="1" type="ORF">Ahy_B04g072085</name>
</gene>
<dbReference type="AlphaFoldDB" id="A0A444ZMC8"/>
<evidence type="ECO:0000313" key="2">
    <source>
        <dbReference type="Proteomes" id="UP000289738"/>
    </source>
</evidence>
<proteinExistence type="predicted"/>
<reference evidence="1 2" key="1">
    <citation type="submission" date="2019-01" db="EMBL/GenBank/DDBJ databases">
        <title>Sequencing of cultivated peanut Arachis hypogaea provides insights into genome evolution and oil improvement.</title>
        <authorList>
            <person name="Chen X."/>
        </authorList>
    </citation>
    <scope>NUCLEOTIDE SEQUENCE [LARGE SCALE GENOMIC DNA]</scope>
    <source>
        <strain evidence="2">cv. Fuhuasheng</strain>
        <tissue evidence="1">Leaves</tissue>
    </source>
</reference>
<keyword evidence="2" id="KW-1185">Reference proteome</keyword>
<comment type="caution">
    <text evidence="1">The sequence shown here is derived from an EMBL/GenBank/DDBJ whole genome shotgun (WGS) entry which is preliminary data.</text>
</comment>